<dbReference type="FunFam" id="2.170.130.10:FF:000008">
    <property type="entry name" value="SusC/RagA family TonB-linked outer membrane protein"/>
    <property type="match status" value="1"/>
</dbReference>
<sequence length="295" mass="31543">MNALMKQLYKSLRLLTLTLTLFMTYSVFGQEVTVTGVVSFAGDGSALPGVNVIVKGTTNGTVTDFDGKYSINVAPGDETLTFSFIGFTKQEIAINGQTEIDVTMTEDATALDEVVLVGYGTQIKREVTGSVQTIDAEELADIPVSQVTQKLQGRLAGVQINQTTGKPGQGMSVRIRGQLSVSGGSDPLYVVDGFPISGGINNLNPDEIEDITILKDAASTSLYGSRAANGVVLITTKKGTPGQTNVSFNTSVGMQSVPERGRIEMMNSVEFAQFKKEYYEDQGDPVPEIFQNPSQ</sequence>
<dbReference type="Gene3D" id="2.170.130.10">
    <property type="entry name" value="TonB-dependent receptor, plug domain"/>
    <property type="match status" value="1"/>
</dbReference>
<evidence type="ECO:0000259" key="2">
    <source>
        <dbReference type="Pfam" id="PF07715"/>
    </source>
</evidence>
<keyword evidence="1" id="KW-0732">Signal</keyword>
<dbReference type="GO" id="GO:0015344">
    <property type="term" value="F:siderophore uptake transmembrane transporter activity"/>
    <property type="evidence" value="ECO:0007669"/>
    <property type="project" value="TreeGrafter"/>
</dbReference>
<dbReference type="PANTHER" id="PTHR30069">
    <property type="entry name" value="TONB-DEPENDENT OUTER MEMBRANE RECEPTOR"/>
    <property type="match status" value="1"/>
</dbReference>
<reference evidence="3" key="1">
    <citation type="journal article" date="2015" name="Nature">
        <title>Complex archaea that bridge the gap between prokaryotes and eukaryotes.</title>
        <authorList>
            <person name="Spang A."/>
            <person name="Saw J.H."/>
            <person name="Jorgensen S.L."/>
            <person name="Zaremba-Niedzwiedzka K."/>
            <person name="Martijn J."/>
            <person name="Lind A.E."/>
            <person name="van Eijk R."/>
            <person name="Schleper C."/>
            <person name="Guy L."/>
            <person name="Ettema T.J."/>
        </authorList>
    </citation>
    <scope>NUCLEOTIDE SEQUENCE</scope>
</reference>
<dbReference type="PROSITE" id="PS52016">
    <property type="entry name" value="TONB_DEPENDENT_REC_3"/>
    <property type="match status" value="1"/>
</dbReference>
<dbReference type="Gene3D" id="2.60.40.1120">
    <property type="entry name" value="Carboxypeptidase-like, regulatory domain"/>
    <property type="match status" value="1"/>
</dbReference>
<dbReference type="SUPFAM" id="SSF49464">
    <property type="entry name" value="Carboxypeptidase regulatory domain-like"/>
    <property type="match status" value="1"/>
</dbReference>
<dbReference type="Pfam" id="PF13715">
    <property type="entry name" value="CarbopepD_reg_2"/>
    <property type="match status" value="1"/>
</dbReference>
<dbReference type="InterPro" id="IPR023997">
    <property type="entry name" value="TonB-dep_OMP_SusC/RagA_CS"/>
</dbReference>
<evidence type="ECO:0000256" key="1">
    <source>
        <dbReference type="ARBA" id="ARBA00022729"/>
    </source>
</evidence>
<dbReference type="Pfam" id="PF07715">
    <property type="entry name" value="Plug"/>
    <property type="match status" value="1"/>
</dbReference>
<dbReference type="EMBL" id="LAZR01008691">
    <property type="protein sequence ID" value="KKM77138.1"/>
    <property type="molecule type" value="Genomic_DNA"/>
</dbReference>
<dbReference type="AlphaFoldDB" id="A0A0F9K549"/>
<dbReference type="InterPro" id="IPR008969">
    <property type="entry name" value="CarboxyPept-like_regulatory"/>
</dbReference>
<dbReference type="SUPFAM" id="SSF56935">
    <property type="entry name" value="Porins"/>
    <property type="match status" value="1"/>
</dbReference>
<proteinExistence type="predicted"/>
<dbReference type="GO" id="GO:0044718">
    <property type="term" value="P:siderophore transmembrane transport"/>
    <property type="evidence" value="ECO:0007669"/>
    <property type="project" value="TreeGrafter"/>
</dbReference>
<evidence type="ECO:0000313" key="3">
    <source>
        <dbReference type="EMBL" id="KKM77138.1"/>
    </source>
</evidence>
<gene>
    <name evidence="3" type="ORF">LCGC14_1373110</name>
</gene>
<protein>
    <recommendedName>
        <fullName evidence="2">TonB-dependent receptor plug domain-containing protein</fullName>
    </recommendedName>
</protein>
<comment type="caution">
    <text evidence="3">The sequence shown here is derived from an EMBL/GenBank/DDBJ whole genome shotgun (WGS) entry which is preliminary data.</text>
</comment>
<dbReference type="InterPro" id="IPR037066">
    <property type="entry name" value="Plug_dom_sf"/>
</dbReference>
<dbReference type="NCBIfam" id="TIGR04057">
    <property type="entry name" value="SusC_RagA_signa"/>
    <property type="match status" value="1"/>
</dbReference>
<dbReference type="InterPro" id="IPR012910">
    <property type="entry name" value="Plug_dom"/>
</dbReference>
<accession>A0A0F9K549</accession>
<dbReference type="InterPro" id="IPR039426">
    <property type="entry name" value="TonB-dep_rcpt-like"/>
</dbReference>
<organism evidence="3">
    <name type="scientific">marine sediment metagenome</name>
    <dbReference type="NCBI Taxonomy" id="412755"/>
    <lineage>
        <taxon>unclassified sequences</taxon>
        <taxon>metagenomes</taxon>
        <taxon>ecological metagenomes</taxon>
    </lineage>
</organism>
<name>A0A0F9K549_9ZZZZ</name>
<feature type="non-terminal residue" evidence="3">
    <location>
        <position position="295"/>
    </location>
</feature>
<dbReference type="PANTHER" id="PTHR30069:SF29">
    <property type="entry name" value="HEMOGLOBIN AND HEMOGLOBIN-HAPTOGLOBIN-BINDING PROTEIN 1-RELATED"/>
    <property type="match status" value="1"/>
</dbReference>
<feature type="domain" description="TonB-dependent receptor plug" evidence="2">
    <location>
        <begin position="124"/>
        <end position="231"/>
    </location>
</feature>